<dbReference type="AlphaFoldDB" id="A0A1I8AHE2"/>
<reference evidence="2" key="1">
    <citation type="submission" date="2016-11" db="UniProtKB">
        <authorList>
            <consortium name="WormBaseParasite"/>
        </authorList>
    </citation>
    <scope>IDENTIFICATION</scope>
</reference>
<protein>
    <submittedName>
        <fullName evidence="2">DDE_Tnp_1 domain-containing protein</fullName>
    </submittedName>
</protein>
<dbReference type="Proteomes" id="UP000095287">
    <property type="component" value="Unplaced"/>
</dbReference>
<keyword evidence="1" id="KW-1185">Reference proteome</keyword>
<proteinExistence type="predicted"/>
<dbReference type="WBParaSite" id="L893_g5805.t1">
    <property type="protein sequence ID" value="L893_g5805.t1"/>
    <property type="gene ID" value="L893_g5805"/>
</dbReference>
<name>A0A1I8AHE2_9BILA</name>
<organism evidence="1 2">
    <name type="scientific">Steinernema glaseri</name>
    <dbReference type="NCBI Taxonomy" id="37863"/>
    <lineage>
        <taxon>Eukaryota</taxon>
        <taxon>Metazoa</taxon>
        <taxon>Ecdysozoa</taxon>
        <taxon>Nematoda</taxon>
        <taxon>Chromadorea</taxon>
        <taxon>Rhabditida</taxon>
        <taxon>Tylenchina</taxon>
        <taxon>Panagrolaimomorpha</taxon>
        <taxon>Strongyloidoidea</taxon>
        <taxon>Steinernematidae</taxon>
        <taxon>Steinernema</taxon>
    </lineage>
</organism>
<evidence type="ECO:0000313" key="2">
    <source>
        <dbReference type="WBParaSite" id="L893_g5805.t1"/>
    </source>
</evidence>
<evidence type="ECO:0000313" key="1">
    <source>
        <dbReference type="Proteomes" id="UP000095287"/>
    </source>
</evidence>
<accession>A0A1I8AHE2</accession>
<sequence>MNHGVPLFALCSSNRKHTLAPASSAYPHQCGPVLQRRLFLFVQNRSPAAKARPYVAVTFLTKEDLTSPPFPAGLDLLDLSDHRNYLQKERAKQGQIAISVGVNGRRQKPIYGFKSHILWKDDKGRSEVTCGKPMYMVPSLVVFDVLRYNMDSVVKGGSTKNPILNNFTVLERSSTQHFCLILIAKLLNLLEACFAT</sequence>